<feature type="compositionally biased region" description="Polar residues" evidence="1">
    <location>
        <begin position="31"/>
        <end position="43"/>
    </location>
</feature>
<evidence type="ECO:0000313" key="3">
    <source>
        <dbReference type="Proteomes" id="UP001054252"/>
    </source>
</evidence>
<gene>
    <name evidence="2" type="ORF">SLEP1_g3885</name>
</gene>
<feature type="compositionally biased region" description="Basic and acidic residues" evidence="1">
    <location>
        <begin position="11"/>
        <end position="29"/>
    </location>
</feature>
<sequence length="129" mass="14256">MTVQALDKDEENSRSRETEYTDSNSHVDESTLVSSSPRNNAQVSKVDWKDKDAIETSENVNTTGEVNMEASITPDDVIQAGEFGARDDISSFLPVASNSTDFESSILDAKDYEEPHEEPSRPGLGWREA</sequence>
<evidence type="ECO:0000313" key="2">
    <source>
        <dbReference type="EMBL" id="GKU89791.1"/>
    </source>
</evidence>
<dbReference type="EMBL" id="BPVZ01000003">
    <property type="protein sequence ID" value="GKU89791.1"/>
    <property type="molecule type" value="Genomic_DNA"/>
</dbReference>
<comment type="caution">
    <text evidence="2">The sequence shown here is derived from an EMBL/GenBank/DDBJ whole genome shotgun (WGS) entry which is preliminary data.</text>
</comment>
<dbReference type="PANTHER" id="PTHR37250">
    <property type="entry name" value="OS05G0496000 PROTEIN"/>
    <property type="match status" value="1"/>
</dbReference>
<dbReference type="Proteomes" id="UP001054252">
    <property type="component" value="Unassembled WGS sequence"/>
</dbReference>
<evidence type="ECO:0000256" key="1">
    <source>
        <dbReference type="SAM" id="MobiDB-lite"/>
    </source>
</evidence>
<proteinExistence type="predicted"/>
<dbReference type="PANTHER" id="PTHR37250:SF1">
    <property type="entry name" value="OS05G0496000 PROTEIN"/>
    <property type="match status" value="1"/>
</dbReference>
<accession>A0AAV5HUH5</accession>
<organism evidence="2 3">
    <name type="scientific">Rubroshorea leprosula</name>
    <dbReference type="NCBI Taxonomy" id="152421"/>
    <lineage>
        <taxon>Eukaryota</taxon>
        <taxon>Viridiplantae</taxon>
        <taxon>Streptophyta</taxon>
        <taxon>Embryophyta</taxon>
        <taxon>Tracheophyta</taxon>
        <taxon>Spermatophyta</taxon>
        <taxon>Magnoliopsida</taxon>
        <taxon>eudicotyledons</taxon>
        <taxon>Gunneridae</taxon>
        <taxon>Pentapetalae</taxon>
        <taxon>rosids</taxon>
        <taxon>malvids</taxon>
        <taxon>Malvales</taxon>
        <taxon>Dipterocarpaceae</taxon>
        <taxon>Rubroshorea</taxon>
    </lineage>
</organism>
<reference evidence="2 3" key="1">
    <citation type="journal article" date="2021" name="Commun. Biol.">
        <title>The genome of Shorea leprosula (Dipterocarpaceae) highlights the ecological relevance of drought in aseasonal tropical rainforests.</title>
        <authorList>
            <person name="Ng K.K.S."/>
            <person name="Kobayashi M.J."/>
            <person name="Fawcett J.A."/>
            <person name="Hatakeyama M."/>
            <person name="Paape T."/>
            <person name="Ng C.H."/>
            <person name="Ang C.C."/>
            <person name="Tnah L.H."/>
            <person name="Lee C.T."/>
            <person name="Nishiyama T."/>
            <person name="Sese J."/>
            <person name="O'Brien M.J."/>
            <person name="Copetti D."/>
            <person name="Mohd Noor M.I."/>
            <person name="Ong R.C."/>
            <person name="Putra M."/>
            <person name="Sireger I.Z."/>
            <person name="Indrioko S."/>
            <person name="Kosugi Y."/>
            <person name="Izuno A."/>
            <person name="Isagi Y."/>
            <person name="Lee S.L."/>
            <person name="Shimizu K.K."/>
        </authorList>
    </citation>
    <scope>NUCLEOTIDE SEQUENCE [LARGE SCALE GENOMIC DNA]</scope>
    <source>
        <strain evidence="2">214</strain>
    </source>
</reference>
<feature type="region of interest" description="Disordered" evidence="1">
    <location>
        <begin position="106"/>
        <end position="129"/>
    </location>
</feature>
<feature type="region of interest" description="Disordered" evidence="1">
    <location>
        <begin position="1"/>
        <end position="62"/>
    </location>
</feature>
<name>A0AAV5HUH5_9ROSI</name>
<protein>
    <submittedName>
        <fullName evidence="2">Uncharacterized protein</fullName>
    </submittedName>
</protein>
<keyword evidence="3" id="KW-1185">Reference proteome</keyword>
<feature type="compositionally biased region" description="Basic and acidic residues" evidence="1">
    <location>
        <begin position="108"/>
        <end position="120"/>
    </location>
</feature>
<dbReference type="AlphaFoldDB" id="A0AAV5HUH5"/>